<keyword evidence="1" id="KW-1133">Transmembrane helix</keyword>
<proteinExistence type="predicted"/>
<sequence>MRKKILFLIVLTAISVGLFFIFVNQTKAADETNISISPLTFDLSANPGDTVTNELLVRNSSSDPVVISVEAQDFVATGEEGEVNLTDSKTTYSLASWVELDSDKFTLAGGQKKSVKFVIRVPFNAEPGGHYASVYTHLSPTTGDATSGSGVGQKIGSLVLLRVAGTANEEAKIATFKTTKESYAKGPVDFDVRIENTGSVHVKPKGIIAVTDMWGKKVADVTVDQKNVLPGAIRHMTAKWENTPRFGKYTASLLTYYGNENKQLTAAATFWIIPWMTILIWAVISVAAIVIIWLLRGRLKSAFKAFLKSK</sequence>
<dbReference type="Proteomes" id="UP000034207">
    <property type="component" value="Unassembled WGS sequence"/>
</dbReference>
<accession>A0A0G0PX35</accession>
<evidence type="ECO:0000256" key="1">
    <source>
        <dbReference type="SAM" id="Phobius"/>
    </source>
</evidence>
<evidence type="ECO:0000313" key="2">
    <source>
        <dbReference type="EMBL" id="KKQ93931.1"/>
    </source>
</evidence>
<keyword evidence="1" id="KW-0812">Transmembrane</keyword>
<comment type="caution">
    <text evidence="2">The sequence shown here is derived from an EMBL/GenBank/DDBJ whole genome shotgun (WGS) entry which is preliminary data.</text>
</comment>
<evidence type="ECO:0000313" key="3">
    <source>
        <dbReference type="Proteomes" id="UP000034207"/>
    </source>
</evidence>
<dbReference type="EMBL" id="LBVV01000014">
    <property type="protein sequence ID" value="KKQ93931.1"/>
    <property type="molecule type" value="Genomic_DNA"/>
</dbReference>
<keyword evidence="1" id="KW-0472">Membrane</keyword>
<feature type="transmembrane region" description="Helical" evidence="1">
    <location>
        <begin position="270"/>
        <end position="295"/>
    </location>
</feature>
<dbReference type="AlphaFoldDB" id="A0A0G0PX35"/>
<dbReference type="STRING" id="1618345.UT18_C0014G0001"/>
<reference evidence="2 3" key="1">
    <citation type="journal article" date="2015" name="Nature">
        <title>rRNA introns, odd ribosomes, and small enigmatic genomes across a large radiation of phyla.</title>
        <authorList>
            <person name="Brown C.T."/>
            <person name="Hug L.A."/>
            <person name="Thomas B.C."/>
            <person name="Sharon I."/>
            <person name="Castelle C.J."/>
            <person name="Singh A."/>
            <person name="Wilkins M.J."/>
            <person name="Williams K.H."/>
            <person name="Banfield J.F."/>
        </authorList>
    </citation>
    <scope>NUCLEOTIDE SEQUENCE [LARGE SCALE GENOMIC DNA]</scope>
</reference>
<organism evidence="2 3">
    <name type="scientific">candidate division CPR2 bacterium GW2011_GWC2_39_10</name>
    <dbReference type="NCBI Taxonomy" id="1618345"/>
    <lineage>
        <taxon>Bacteria</taxon>
        <taxon>Bacteria division CPR2</taxon>
    </lineage>
</organism>
<evidence type="ECO:0008006" key="4">
    <source>
        <dbReference type="Google" id="ProtNLM"/>
    </source>
</evidence>
<name>A0A0G0PX35_UNCC2</name>
<protein>
    <recommendedName>
        <fullName evidence="4">DUF916 domain-containing protein</fullName>
    </recommendedName>
</protein>
<gene>
    <name evidence="2" type="ORF">UT18_C0014G0001</name>
</gene>